<protein>
    <submittedName>
        <fullName evidence="9">GR101-like protein</fullName>
    </submittedName>
</protein>
<evidence type="ECO:0000256" key="5">
    <source>
        <dbReference type="ARBA" id="ARBA00022989"/>
    </source>
</evidence>
<dbReference type="InterPro" id="IPR002131">
    <property type="entry name" value="Gphrmn_rcpt_fam"/>
</dbReference>
<dbReference type="PRINTS" id="PR00373">
    <property type="entry name" value="GLYCHORMONER"/>
</dbReference>
<keyword evidence="6 7" id="KW-0472">Membrane</keyword>
<evidence type="ECO:0000313" key="9">
    <source>
        <dbReference type="EMBL" id="WAR01447.1"/>
    </source>
</evidence>
<dbReference type="SUPFAM" id="SSF81321">
    <property type="entry name" value="Family A G protein-coupled receptor-like"/>
    <property type="match status" value="1"/>
</dbReference>
<dbReference type="InterPro" id="IPR000276">
    <property type="entry name" value="GPCR_Rhodpsn"/>
</dbReference>
<feature type="transmembrane region" description="Helical" evidence="7">
    <location>
        <begin position="53"/>
        <end position="75"/>
    </location>
</feature>
<keyword evidence="3 7" id="KW-0812">Transmembrane</keyword>
<dbReference type="Proteomes" id="UP001164746">
    <property type="component" value="Chromosome 4"/>
</dbReference>
<evidence type="ECO:0000256" key="1">
    <source>
        <dbReference type="ARBA" id="ARBA00004370"/>
    </source>
</evidence>
<proteinExistence type="predicted"/>
<dbReference type="InterPro" id="IPR017452">
    <property type="entry name" value="GPCR_Rhodpsn_7TM"/>
</dbReference>
<feature type="transmembrane region" description="Helical" evidence="7">
    <location>
        <begin position="174"/>
        <end position="192"/>
    </location>
</feature>
<dbReference type="PRINTS" id="PR00237">
    <property type="entry name" value="GPCRRHODOPSN"/>
</dbReference>
<organism evidence="9 10">
    <name type="scientific">Mya arenaria</name>
    <name type="common">Soft-shell clam</name>
    <dbReference type="NCBI Taxonomy" id="6604"/>
    <lineage>
        <taxon>Eukaryota</taxon>
        <taxon>Metazoa</taxon>
        <taxon>Spiralia</taxon>
        <taxon>Lophotrochozoa</taxon>
        <taxon>Mollusca</taxon>
        <taxon>Bivalvia</taxon>
        <taxon>Autobranchia</taxon>
        <taxon>Heteroconchia</taxon>
        <taxon>Euheterodonta</taxon>
        <taxon>Imparidentia</taxon>
        <taxon>Neoheterodontei</taxon>
        <taxon>Myida</taxon>
        <taxon>Myoidea</taxon>
        <taxon>Myidae</taxon>
        <taxon>Mya</taxon>
    </lineage>
</organism>
<dbReference type="Gene3D" id="1.20.1070.10">
    <property type="entry name" value="Rhodopsin 7-helix transmembrane proteins"/>
    <property type="match status" value="1"/>
</dbReference>
<keyword evidence="5 7" id="KW-1133">Transmembrane helix</keyword>
<feature type="transmembrane region" description="Helical" evidence="7">
    <location>
        <begin position="221"/>
        <end position="248"/>
    </location>
</feature>
<evidence type="ECO:0000256" key="7">
    <source>
        <dbReference type="SAM" id="Phobius"/>
    </source>
</evidence>
<sequence length="298" mass="34067">MFQGMLSLSELQTPSFEFCCIRLSYLLEERCYPRRNEISSCDDLIVNSALQTLLWVIGILAVLGNLVSLLFRFLYDRQKLKQGYGMFVSNLALAYFLMGLFMLIIGIADTKFRGRYIEFDESWRMSVWCHLAGVLSTRSSEAGVLFICLITLDRILVIKYPFGQVRFSTASAVITAKACLIVIFLVATIPLLPGSYFDGRFYTSRAVFTALPLTWDRQPGWYYSIAMFIGFNFVSFIVIAFGQSWIFYEIRKASSRRKQMNVTISNDMKVARNLLLIVTTDFLCWFPVGLKGKHACIV</sequence>
<comment type="subcellular location">
    <subcellularLocation>
        <location evidence="1">Membrane</location>
    </subcellularLocation>
</comment>
<evidence type="ECO:0000256" key="2">
    <source>
        <dbReference type="ARBA" id="ARBA00022614"/>
    </source>
</evidence>
<evidence type="ECO:0000313" key="10">
    <source>
        <dbReference type="Proteomes" id="UP001164746"/>
    </source>
</evidence>
<dbReference type="EMBL" id="CP111015">
    <property type="protein sequence ID" value="WAR01447.1"/>
    <property type="molecule type" value="Genomic_DNA"/>
</dbReference>
<evidence type="ECO:0000256" key="4">
    <source>
        <dbReference type="ARBA" id="ARBA00022737"/>
    </source>
</evidence>
<keyword evidence="4" id="KW-0677">Repeat</keyword>
<dbReference type="PROSITE" id="PS50262">
    <property type="entry name" value="G_PROTEIN_RECEP_F1_2"/>
    <property type="match status" value="1"/>
</dbReference>
<reference evidence="9" key="1">
    <citation type="submission" date="2022-11" db="EMBL/GenBank/DDBJ databases">
        <title>Centuries of genome instability and evolution in soft-shell clam transmissible cancer (bioRxiv).</title>
        <authorList>
            <person name="Hart S.F.M."/>
            <person name="Yonemitsu M.A."/>
            <person name="Giersch R.M."/>
            <person name="Beal B.F."/>
            <person name="Arriagada G."/>
            <person name="Davis B.W."/>
            <person name="Ostrander E.A."/>
            <person name="Goff S.P."/>
            <person name="Metzger M.J."/>
        </authorList>
    </citation>
    <scope>NUCLEOTIDE SEQUENCE</scope>
    <source>
        <strain evidence="9">MELC-2E11</strain>
        <tissue evidence="9">Siphon/mantle</tissue>
    </source>
</reference>
<gene>
    <name evidence="9" type="ORF">MAR_008005</name>
</gene>
<evidence type="ECO:0000256" key="3">
    <source>
        <dbReference type="ARBA" id="ARBA00022692"/>
    </source>
</evidence>
<keyword evidence="10" id="KW-1185">Reference proteome</keyword>
<feature type="transmembrane region" description="Helical" evidence="7">
    <location>
        <begin position="87"/>
        <end position="108"/>
    </location>
</feature>
<name>A0ABY7DUN9_MYAAR</name>
<accession>A0ABY7DUN9</accession>
<evidence type="ECO:0000259" key="8">
    <source>
        <dbReference type="PROSITE" id="PS50262"/>
    </source>
</evidence>
<dbReference type="PANTHER" id="PTHR24372:SF77">
    <property type="entry name" value="G-PROTEIN COUPLED RECEPTORS FAMILY 1 PROFILE DOMAIN-CONTAINING PROTEIN"/>
    <property type="match status" value="1"/>
</dbReference>
<evidence type="ECO:0000256" key="6">
    <source>
        <dbReference type="ARBA" id="ARBA00023136"/>
    </source>
</evidence>
<keyword evidence="2" id="KW-0433">Leucine-rich repeat</keyword>
<dbReference type="Pfam" id="PF00001">
    <property type="entry name" value="7tm_1"/>
    <property type="match status" value="1"/>
</dbReference>
<dbReference type="PANTHER" id="PTHR24372">
    <property type="entry name" value="GLYCOPROTEIN HORMONE RECEPTOR"/>
    <property type="match status" value="1"/>
</dbReference>
<feature type="domain" description="G-protein coupled receptors family 1 profile" evidence="8">
    <location>
        <begin position="64"/>
        <end position="298"/>
    </location>
</feature>